<dbReference type="Proteomes" id="UP000887577">
    <property type="component" value="Unplaced"/>
</dbReference>
<evidence type="ECO:0000313" key="1">
    <source>
        <dbReference type="Proteomes" id="UP000887577"/>
    </source>
</evidence>
<name>A0A914Z656_9BILA</name>
<organism evidence="1 2">
    <name type="scientific">Panagrolaimus superbus</name>
    <dbReference type="NCBI Taxonomy" id="310955"/>
    <lineage>
        <taxon>Eukaryota</taxon>
        <taxon>Metazoa</taxon>
        <taxon>Ecdysozoa</taxon>
        <taxon>Nematoda</taxon>
        <taxon>Chromadorea</taxon>
        <taxon>Rhabditida</taxon>
        <taxon>Tylenchina</taxon>
        <taxon>Panagrolaimomorpha</taxon>
        <taxon>Panagrolaimoidea</taxon>
        <taxon>Panagrolaimidae</taxon>
        <taxon>Panagrolaimus</taxon>
    </lineage>
</organism>
<keyword evidence="1" id="KW-1185">Reference proteome</keyword>
<accession>A0A914Z656</accession>
<reference evidence="2" key="1">
    <citation type="submission" date="2022-11" db="UniProtKB">
        <authorList>
            <consortium name="WormBaseParasite"/>
        </authorList>
    </citation>
    <scope>IDENTIFICATION</scope>
</reference>
<evidence type="ECO:0000313" key="2">
    <source>
        <dbReference type="WBParaSite" id="PSU_v2.g7395.t1"/>
    </source>
</evidence>
<dbReference type="WBParaSite" id="PSU_v2.g7395.t1">
    <property type="protein sequence ID" value="PSU_v2.g7395.t1"/>
    <property type="gene ID" value="PSU_v2.g7395"/>
</dbReference>
<sequence>MGELQAVHNIGQATKYAQSIADTGANVYVLDETKRLNSAFWDILTGNAYGHVINGTNATPELLYATFSQTIIPEFLAKSC</sequence>
<protein>
    <submittedName>
        <fullName evidence="2">Uncharacterized protein</fullName>
    </submittedName>
</protein>
<proteinExistence type="predicted"/>
<dbReference type="AlphaFoldDB" id="A0A914Z656"/>